<proteinExistence type="predicted"/>
<keyword evidence="3" id="KW-1185">Reference proteome</keyword>
<dbReference type="RefSeq" id="WP_152097655.1">
    <property type="nucleotide sequence ID" value="NZ_AP021861.1"/>
</dbReference>
<evidence type="ECO:0000313" key="2">
    <source>
        <dbReference type="EMBL" id="BBO31519.1"/>
    </source>
</evidence>
<evidence type="ECO:0000256" key="1">
    <source>
        <dbReference type="SAM" id="Coils"/>
    </source>
</evidence>
<accession>A0A5K7XEU4</accession>
<keyword evidence="1" id="KW-0175">Coiled coil</keyword>
<dbReference type="AlphaFoldDB" id="A0A5K7XEU4"/>
<evidence type="ECO:0008006" key="4">
    <source>
        <dbReference type="Google" id="ProtNLM"/>
    </source>
</evidence>
<organism evidence="2 3">
    <name type="scientific">Lacipirellula parvula</name>
    <dbReference type="NCBI Taxonomy" id="2650471"/>
    <lineage>
        <taxon>Bacteria</taxon>
        <taxon>Pseudomonadati</taxon>
        <taxon>Planctomycetota</taxon>
        <taxon>Planctomycetia</taxon>
        <taxon>Pirellulales</taxon>
        <taxon>Lacipirellulaceae</taxon>
        <taxon>Lacipirellula</taxon>
    </lineage>
</organism>
<dbReference type="KEGG" id="lpav:PLANPX_1131"/>
<gene>
    <name evidence="2" type="ORF">PLANPX_1131</name>
</gene>
<evidence type="ECO:0000313" key="3">
    <source>
        <dbReference type="Proteomes" id="UP000326837"/>
    </source>
</evidence>
<reference evidence="3" key="1">
    <citation type="submission" date="2019-10" db="EMBL/GenBank/DDBJ databases">
        <title>Lacipirellula parvula gen. nov., sp. nov., representing a lineage of planctomycetes widespread in freshwater anoxic habitats, and description of the family Lacipirellulaceae.</title>
        <authorList>
            <person name="Dedysh S.N."/>
            <person name="Kulichevskaya I.S."/>
            <person name="Beletsky A.V."/>
            <person name="Rakitin A.L."/>
            <person name="Mardanov A.V."/>
            <person name="Ivanova A.A."/>
            <person name="Saltykova V.X."/>
            <person name="Rijpstra W.I.C."/>
            <person name="Sinninghe Damste J.S."/>
            <person name="Ravin N.V."/>
        </authorList>
    </citation>
    <scope>NUCLEOTIDE SEQUENCE [LARGE SCALE GENOMIC DNA]</scope>
    <source>
        <strain evidence="3">PX69</strain>
    </source>
</reference>
<dbReference type="Proteomes" id="UP000326837">
    <property type="component" value="Chromosome"/>
</dbReference>
<feature type="coiled-coil region" evidence="1">
    <location>
        <begin position="142"/>
        <end position="190"/>
    </location>
</feature>
<protein>
    <recommendedName>
        <fullName evidence="4">Chromosome partition protein Smc</fullName>
    </recommendedName>
</protein>
<sequence>MIKKLVIGTLGVGVLGGALTATNLGSYLTTGYRQVSDSVEGTVPMTFQIDRARNMVRDLEPEIRHSMHVIAKEEVEVAELDKRLETAVAKAEKDKSEIMRLQSDLSSGKNVFRYAGHSYSEGEVKEDLARRFNRYKTVDGTLESLQQMRDARQRNLDAAREKLTAMVGAQRQLQVDVENLEAKLKLVEVAEASSDFQFDDSKLARAKQLMVDIRTKLDVAAKLANADTEFQKEIPLDETDAEDVTTQVAEYFGLDSDRDELEVRSEAKIATASFAE</sequence>
<feature type="coiled-coil region" evidence="1">
    <location>
        <begin position="70"/>
        <end position="104"/>
    </location>
</feature>
<dbReference type="EMBL" id="AP021861">
    <property type="protein sequence ID" value="BBO31519.1"/>
    <property type="molecule type" value="Genomic_DNA"/>
</dbReference>
<name>A0A5K7XEU4_9BACT</name>